<gene>
    <name evidence="2" type="ORF">A8C56_10230</name>
</gene>
<dbReference type="Pfam" id="PF00903">
    <property type="entry name" value="Glyoxalase"/>
    <property type="match status" value="1"/>
</dbReference>
<dbReference type="SUPFAM" id="SSF54593">
    <property type="entry name" value="Glyoxalase/Bleomycin resistance protein/Dihydroxybiphenyl dioxygenase"/>
    <property type="match status" value="1"/>
</dbReference>
<dbReference type="Gene3D" id="3.30.720.110">
    <property type="match status" value="1"/>
</dbReference>
<organism evidence="2 3">
    <name type="scientific">Niabella ginsenosidivorans</name>
    <dbReference type="NCBI Taxonomy" id="1176587"/>
    <lineage>
        <taxon>Bacteria</taxon>
        <taxon>Pseudomonadati</taxon>
        <taxon>Bacteroidota</taxon>
        <taxon>Chitinophagia</taxon>
        <taxon>Chitinophagales</taxon>
        <taxon>Chitinophagaceae</taxon>
        <taxon>Niabella</taxon>
    </lineage>
</organism>
<dbReference type="InterPro" id="IPR004360">
    <property type="entry name" value="Glyas_Fos-R_dOase_dom"/>
</dbReference>
<dbReference type="InterPro" id="IPR029068">
    <property type="entry name" value="Glyas_Bleomycin-R_OHBP_Dase"/>
</dbReference>
<dbReference type="EMBL" id="CP015772">
    <property type="protein sequence ID" value="ANH83838.1"/>
    <property type="molecule type" value="Genomic_DNA"/>
</dbReference>
<dbReference type="AlphaFoldDB" id="A0A1A9I836"/>
<dbReference type="RefSeq" id="WP_067761858.1">
    <property type="nucleotide sequence ID" value="NZ_CP015772.1"/>
</dbReference>
<evidence type="ECO:0000259" key="1">
    <source>
        <dbReference type="Pfam" id="PF00903"/>
    </source>
</evidence>
<keyword evidence="3" id="KW-1185">Reference proteome</keyword>
<evidence type="ECO:0000313" key="3">
    <source>
        <dbReference type="Proteomes" id="UP000077667"/>
    </source>
</evidence>
<dbReference type="Proteomes" id="UP000077667">
    <property type="component" value="Chromosome"/>
</dbReference>
<dbReference type="STRING" id="1176587.A8C56_10230"/>
<evidence type="ECO:0000313" key="2">
    <source>
        <dbReference type="EMBL" id="ANH83838.1"/>
    </source>
</evidence>
<accession>A0A1A9I836</accession>
<name>A0A1A9I836_9BACT</name>
<dbReference type="PANTHER" id="PTHR34109">
    <property type="entry name" value="BNAUNNG04460D PROTEIN-RELATED"/>
    <property type="match status" value="1"/>
</dbReference>
<dbReference type="PANTHER" id="PTHR34109:SF1">
    <property type="entry name" value="VOC DOMAIN-CONTAINING PROTEIN"/>
    <property type="match status" value="1"/>
</dbReference>
<proteinExistence type="predicted"/>
<dbReference type="KEGG" id="nia:A8C56_10230"/>
<dbReference type="OrthoDB" id="9795306at2"/>
<protein>
    <submittedName>
        <fullName evidence="2">Bleomycin resistance protein</fullName>
    </submittedName>
</protein>
<feature type="domain" description="Glyoxalase/fosfomycin resistance/dioxygenase" evidence="1">
    <location>
        <begin position="18"/>
        <end position="121"/>
    </location>
</feature>
<sequence>MKIAKGHQPLMPYLILQHAEDFIGFTQRVFNATEVFKSYRDKDSREIMHAEVQINGCNIMFANVTEGYAAAPANLFVYVEDARETMRKALNNGCEVIDEIAERDYGLSGGVKDPFGNVWWLTSMA</sequence>
<reference evidence="2 3" key="1">
    <citation type="submission" date="2016-05" db="EMBL/GenBank/DDBJ databases">
        <title>Niabella ginsenosidivorans BS26 whole genome sequencing.</title>
        <authorList>
            <person name="Im W.T."/>
            <person name="Siddiqi M.Z."/>
        </authorList>
    </citation>
    <scope>NUCLEOTIDE SEQUENCE [LARGE SCALE GENOMIC DNA]</scope>
    <source>
        <strain evidence="2 3">BS26</strain>
    </source>
</reference>
<dbReference type="Gene3D" id="3.30.720.120">
    <property type="match status" value="1"/>
</dbReference>